<reference evidence="1" key="1">
    <citation type="submission" date="2018-02" db="EMBL/GenBank/DDBJ databases">
        <title>Rhizophora mucronata_Transcriptome.</title>
        <authorList>
            <person name="Meera S.P."/>
            <person name="Sreeshan A."/>
            <person name="Augustine A."/>
        </authorList>
    </citation>
    <scope>NUCLEOTIDE SEQUENCE</scope>
    <source>
        <tissue evidence="1">Leaf</tissue>
    </source>
</reference>
<protein>
    <submittedName>
        <fullName evidence="1">Uncharacterized protein</fullName>
    </submittedName>
</protein>
<dbReference type="AlphaFoldDB" id="A0A2P2QTE1"/>
<proteinExistence type="predicted"/>
<organism evidence="1">
    <name type="scientific">Rhizophora mucronata</name>
    <name type="common">Asiatic mangrove</name>
    <dbReference type="NCBI Taxonomy" id="61149"/>
    <lineage>
        <taxon>Eukaryota</taxon>
        <taxon>Viridiplantae</taxon>
        <taxon>Streptophyta</taxon>
        <taxon>Embryophyta</taxon>
        <taxon>Tracheophyta</taxon>
        <taxon>Spermatophyta</taxon>
        <taxon>Magnoliopsida</taxon>
        <taxon>eudicotyledons</taxon>
        <taxon>Gunneridae</taxon>
        <taxon>Pentapetalae</taxon>
        <taxon>rosids</taxon>
        <taxon>fabids</taxon>
        <taxon>Malpighiales</taxon>
        <taxon>Rhizophoraceae</taxon>
        <taxon>Rhizophora</taxon>
    </lineage>
</organism>
<name>A0A2P2QTE1_RHIMU</name>
<evidence type="ECO:0000313" key="1">
    <source>
        <dbReference type="EMBL" id="MBX70247.1"/>
    </source>
</evidence>
<dbReference type="EMBL" id="GGEC01089763">
    <property type="protein sequence ID" value="MBX70247.1"/>
    <property type="molecule type" value="Transcribed_RNA"/>
</dbReference>
<sequence>MMEKNLCQIVSLRMKLNLIILPSKATMCDLSQSRVSFELPSYFLVLCTRNQNKCIVRGFFI</sequence>
<accession>A0A2P2QTE1</accession>